<evidence type="ECO:0000313" key="2">
    <source>
        <dbReference type="EMBL" id="NMN99330.1"/>
    </source>
</evidence>
<dbReference type="EMBL" id="VCQU01000016">
    <property type="protein sequence ID" value="NMN99330.1"/>
    <property type="molecule type" value="Genomic_DNA"/>
</dbReference>
<sequence length="154" mass="16438">MRNLASGQLVGTVQGGLFNAGHVYLSVERVNLLAEIYDEFGAWLTERVVSLAQDGAVGSTGCDCRVHAVTEPHIADLGTRADVVLQCGRRRQLRQPCQTSCRVALALRGHSLLTDPVPLGDLGHGRTIADLGHGSEADLDHDSSGDDRIVYGSH</sequence>
<evidence type="ECO:0000313" key="3">
    <source>
        <dbReference type="Proteomes" id="UP000535543"/>
    </source>
</evidence>
<organism evidence="2 3">
    <name type="scientific">Antrihabitans stalactiti</name>
    <dbReference type="NCBI Taxonomy" id="2584121"/>
    <lineage>
        <taxon>Bacteria</taxon>
        <taxon>Bacillati</taxon>
        <taxon>Actinomycetota</taxon>
        <taxon>Actinomycetes</taxon>
        <taxon>Mycobacteriales</taxon>
        <taxon>Nocardiaceae</taxon>
        <taxon>Antrihabitans</taxon>
    </lineage>
</organism>
<dbReference type="Proteomes" id="UP000535543">
    <property type="component" value="Unassembled WGS sequence"/>
</dbReference>
<comment type="caution">
    <text evidence="2">The sequence shown here is derived from an EMBL/GenBank/DDBJ whole genome shotgun (WGS) entry which is preliminary data.</text>
</comment>
<gene>
    <name evidence="2" type="ORF">FGL95_30360</name>
</gene>
<name>A0A848KSZ4_9NOCA</name>
<reference evidence="2 3" key="1">
    <citation type="submission" date="2019-05" db="EMBL/GenBank/DDBJ databases">
        <authorList>
            <person name="Lee S.D."/>
        </authorList>
    </citation>
    <scope>NUCLEOTIDE SEQUENCE [LARGE SCALE GENOMIC DNA]</scope>
    <source>
        <strain evidence="2 3">YC2-7</strain>
    </source>
</reference>
<feature type="region of interest" description="Disordered" evidence="1">
    <location>
        <begin position="133"/>
        <end position="154"/>
    </location>
</feature>
<protein>
    <submittedName>
        <fullName evidence="2">Uncharacterized protein</fullName>
    </submittedName>
</protein>
<dbReference type="AlphaFoldDB" id="A0A848KSZ4"/>
<keyword evidence="3" id="KW-1185">Reference proteome</keyword>
<reference evidence="2 3" key="2">
    <citation type="submission" date="2020-06" db="EMBL/GenBank/DDBJ databases">
        <title>Antribacter stalactiti gen. nov., sp. nov., a new member of the family Nacardiaceae isolated from a cave.</title>
        <authorList>
            <person name="Kim I.S."/>
        </authorList>
    </citation>
    <scope>NUCLEOTIDE SEQUENCE [LARGE SCALE GENOMIC DNA]</scope>
    <source>
        <strain evidence="2 3">YC2-7</strain>
    </source>
</reference>
<evidence type="ECO:0000256" key="1">
    <source>
        <dbReference type="SAM" id="MobiDB-lite"/>
    </source>
</evidence>
<proteinExistence type="predicted"/>
<accession>A0A848KSZ4</accession>